<dbReference type="Proteomes" id="UP000182259">
    <property type="component" value="Chromosome III"/>
</dbReference>
<dbReference type="SUPFAM" id="SSF54909">
    <property type="entry name" value="Dimeric alpha+beta barrel"/>
    <property type="match status" value="1"/>
</dbReference>
<name>A0A1L0BSA4_9ASCO</name>
<keyword evidence="5" id="KW-1185">Reference proteome</keyword>
<dbReference type="InterPro" id="IPR011008">
    <property type="entry name" value="Dimeric_a/b-barrel"/>
</dbReference>
<evidence type="ECO:0000313" key="2">
    <source>
        <dbReference type="EMBL" id="SGZ49414.1"/>
    </source>
</evidence>
<evidence type="ECO:0000313" key="4">
    <source>
        <dbReference type="Proteomes" id="UP000182259"/>
    </source>
</evidence>
<dbReference type="EMBL" id="LT635766">
    <property type="protein sequence ID" value="SGZ53106.1"/>
    <property type="molecule type" value="Genomic_DNA"/>
</dbReference>
<protein>
    <submittedName>
        <fullName evidence="3">CIC11C00000002218</fullName>
    </submittedName>
    <submittedName>
        <fullName evidence="2">CIC11C00000003178</fullName>
    </submittedName>
</protein>
<evidence type="ECO:0000313" key="5">
    <source>
        <dbReference type="Proteomes" id="UP000182334"/>
    </source>
</evidence>
<evidence type="ECO:0000313" key="3">
    <source>
        <dbReference type="EMBL" id="SGZ53106.1"/>
    </source>
</evidence>
<dbReference type="Proteomes" id="UP000182334">
    <property type="component" value="Chromosome II"/>
</dbReference>
<reference evidence="4 5" key="1">
    <citation type="submission" date="2016-10" db="EMBL/GenBank/DDBJ databases">
        <authorList>
            <person name="de Groot N.N."/>
        </authorList>
    </citation>
    <scope>NUCLEOTIDE SEQUENCE [LARGE SCALE GENOMIC DNA]</scope>
    <source>
        <strain evidence="2 5">CBS 141442</strain>
        <strain evidence="3 4">PYCC 4715</strain>
    </source>
</reference>
<gene>
    <name evidence="3" type="ORF">SAMEA4029009_CIC11G00000002218</name>
    <name evidence="2" type="ORF">SAMEA4029010_CIC11G00000003178</name>
</gene>
<dbReference type="PANTHER" id="PTHR33606:SF3">
    <property type="entry name" value="PROTEIN YCII"/>
    <property type="match status" value="1"/>
</dbReference>
<dbReference type="InterPro" id="IPR005545">
    <property type="entry name" value="YCII"/>
</dbReference>
<dbReference type="InterPro" id="IPR051807">
    <property type="entry name" value="Sec-metab_biosynth-assoc"/>
</dbReference>
<dbReference type="EMBL" id="LT635757">
    <property type="protein sequence ID" value="SGZ49414.1"/>
    <property type="molecule type" value="Genomic_DNA"/>
</dbReference>
<dbReference type="PANTHER" id="PTHR33606">
    <property type="entry name" value="PROTEIN YCII"/>
    <property type="match status" value="1"/>
</dbReference>
<accession>A0A1L0BSA4</accession>
<organism evidence="3 4">
    <name type="scientific">Sungouiella intermedia</name>
    <dbReference type="NCBI Taxonomy" id="45354"/>
    <lineage>
        <taxon>Eukaryota</taxon>
        <taxon>Fungi</taxon>
        <taxon>Dikarya</taxon>
        <taxon>Ascomycota</taxon>
        <taxon>Saccharomycotina</taxon>
        <taxon>Pichiomycetes</taxon>
        <taxon>Metschnikowiaceae</taxon>
        <taxon>Sungouiella</taxon>
    </lineage>
</organism>
<proteinExistence type="predicted"/>
<evidence type="ECO:0000259" key="1">
    <source>
        <dbReference type="Pfam" id="PF03795"/>
    </source>
</evidence>
<dbReference type="Pfam" id="PF03795">
    <property type="entry name" value="YCII"/>
    <property type="match status" value="1"/>
</dbReference>
<dbReference type="AlphaFoldDB" id="A0A1L0BSA4"/>
<sequence>MSKTQKNLEWLVLIYDNAVNQRLAFRAQHLAKVPANISSGVVTSCGPIFKDETKKEFLGSSFTVVAETRSQVIDFLKKDIYLTEKVWDFDNIVIHPYMPVYREGKEFK</sequence>
<dbReference type="Gene3D" id="3.30.70.1060">
    <property type="entry name" value="Dimeric alpha+beta barrel"/>
    <property type="match status" value="1"/>
</dbReference>
<feature type="domain" description="YCII-related" evidence="1">
    <location>
        <begin position="10"/>
        <end position="83"/>
    </location>
</feature>
<dbReference type="OrthoDB" id="5519740at2759"/>